<dbReference type="PROSITE" id="PS51194">
    <property type="entry name" value="HELICASE_CTER"/>
    <property type="match status" value="1"/>
</dbReference>
<evidence type="ECO:0000256" key="2">
    <source>
        <dbReference type="ARBA" id="ARBA00022801"/>
    </source>
</evidence>
<dbReference type="Pfam" id="PF00271">
    <property type="entry name" value="Helicase_C"/>
    <property type="match status" value="1"/>
</dbReference>
<feature type="domain" description="Helicase ATP-binding" evidence="6">
    <location>
        <begin position="694"/>
        <end position="844"/>
    </location>
</feature>
<name>A0A285FZJ7_9EURY</name>
<dbReference type="EMBL" id="OBDR01000006">
    <property type="protein sequence ID" value="SNY16695.1"/>
    <property type="molecule type" value="Genomic_DNA"/>
</dbReference>
<evidence type="ECO:0000259" key="6">
    <source>
        <dbReference type="PROSITE" id="PS51192"/>
    </source>
</evidence>
<evidence type="ECO:0000256" key="4">
    <source>
        <dbReference type="ARBA" id="ARBA00022840"/>
    </source>
</evidence>
<dbReference type="GO" id="GO:0016787">
    <property type="term" value="F:hydrolase activity"/>
    <property type="evidence" value="ECO:0007669"/>
    <property type="project" value="UniProtKB-KW"/>
</dbReference>
<proteinExistence type="predicted"/>
<dbReference type="InterPro" id="IPR050615">
    <property type="entry name" value="ATP-dep_DNA_Helicase"/>
</dbReference>
<dbReference type="SUPFAM" id="SSF52540">
    <property type="entry name" value="P-loop containing nucleoside triphosphate hydrolases"/>
    <property type="match status" value="1"/>
</dbReference>
<dbReference type="InterPro" id="IPR019734">
    <property type="entry name" value="TPR_rpt"/>
</dbReference>
<accession>A0A285FZJ7</accession>
<dbReference type="Pfam" id="PF04851">
    <property type="entry name" value="ResIII"/>
    <property type="match status" value="1"/>
</dbReference>
<gene>
    <name evidence="9" type="ORF">C7960_1799</name>
    <name evidence="8" type="ORF">SAMN06295989_10630</name>
</gene>
<dbReference type="Proteomes" id="UP000295404">
    <property type="component" value="Unassembled WGS sequence"/>
</dbReference>
<dbReference type="GO" id="GO:0140097">
    <property type="term" value="F:catalytic activity, acting on DNA"/>
    <property type="evidence" value="ECO:0007669"/>
    <property type="project" value="UniProtKB-ARBA"/>
</dbReference>
<reference evidence="10" key="2">
    <citation type="submission" date="2017-09" db="EMBL/GenBank/DDBJ databases">
        <authorList>
            <person name="Varghese N."/>
            <person name="Submissions S."/>
        </authorList>
    </citation>
    <scope>NUCLEOTIDE SEQUENCE [LARGE SCALE GENOMIC DNA]</scope>
    <source>
        <strain evidence="10">WG-1MB</strain>
    </source>
</reference>
<keyword evidence="5" id="KW-0802">TPR repeat</keyword>
<dbReference type="PANTHER" id="PTHR11274:SF0">
    <property type="entry name" value="GENERAL TRANSCRIPTION AND DNA REPAIR FACTOR IIH HELICASE SUBUNIT XPB"/>
    <property type="match status" value="1"/>
</dbReference>
<dbReference type="InterPro" id="IPR011990">
    <property type="entry name" value="TPR-like_helical_dom_sf"/>
</dbReference>
<dbReference type="InterPro" id="IPR001650">
    <property type="entry name" value="Helicase_C-like"/>
</dbReference>
<dbReference type="Gene3D" id="3.40.50.300">
    <property type="entry name" value="P-loop containing nucleotide triphosphate hydrolases"/>
    <property type="match status" value="2"/>
</dbReference>
<keyword evidence="2" id="KW-0378">Hydrolase</keyword>
<dbReference type="SMART" id="SM00487">
    <property type="entry name" value="DEXDc"/>
    <property type="match status" value="1"/>
</dbReference>
<dbReference type="InterPro" id="IPR006935">
    <property type="entry name" value="Helicase/UvrB_N"/>
</dbReference>
<dbReference type="PROSITE" id="PS51192">
    <property type="entry name" value="HELICASE_ATP_BIND_1"/>
    <property type="match status" value="1"/>
</dbReference>
<evidence type="ECO:0000256" key="1">
    <source>
        <dbReference type="ARBA" id="ARBA00022741"/>
    </source>
</evidence>
<feature type="domain" description="Helicase C-terminal" evidence="7">
    <location>
        <begin position="953"/>
        <end position="1116"/>
    </location>
</feature>
<dbReference type="OrthoDB" id="11644at2157"/>
<evidence type="ECO:0000259" key="7">
    <source>
        <dbReference type="PROSITE" id="PS51194"/>
    </source>
</evidence>
<feature type="repeat" description="TPR" evidence="5">
    <location>
        <begin position="145"/>
        <end position="178"/>
    </location>
</feature>
<reference evidence="9 11" key="3">
    <citation type="submission" date="2019-03" db="EMBL/GenBank/DDBJ databases">
        <title>Subsurface microbial communities from deep shales in Ohio and West Virginia, USA.</title>
        <authorList>
            <person name="Wrighton K."/>
        </authorList>
    </citation>
    <scope>NUCLEOTIDE SEQUENCE [LARGE SCALE GENOMIC DNA]</scope>
    <source>
        <strain evidence="9 11">WG1_MB</strain>
    </source>
</reference>
<keyword evidence="10" id="KW-1185">Reference proteome</keyword>
<reference evidence="8" key="1">
    <citation type="submission" date="2017-09" db="EMBL/GenBank/DDBJ databases">
        <authorList>
            <person name="Ehlers B."/>
            <person name="Leendertz F.H."/>
        </authorList>
    </citation>
    <scope>NUCLEOTIDE SEQUENCE [LARGE SCALE GENOMIC DNA]</scope>
    <source>
        <strain evidence="8">WG-1MB</strain>
    </source>
</reference>
<evidence type="ECO:0000256" key="5">
    <source>
        <dbReference type="PROSITE-ProRule" id="PRU00339"/>
    </source>
</evidence>
<evidence type="ECO:0000313" key="11">
    <source>
        <dbReference type="Proteomes" id="UP000295404"/>
    </source>
</evidence>
<keyword evidence="1" id="KW-0547">Nucleotide-binding</keyword>
<dbReference type="GO" id="GO:0004386">
    <property type="term" value="F:helicase activity"/>
    <property type="evidence" value="ECO:0007669"/>
    <property type="project" value="UniProtKB-KW"/>
</dbReference>
<keyword evidence="4" id="KW-0067">ATP-binding</keyword>
<dbReference type="SUPFAM" id="SSF48452">
    <property type="entry name" value="TPR-like"/>
    <property type="match status" value="2"/>
</dbReference>
<evidence type="ECO:0000313" key="9">
    <source>
        <dbReference type="EMBL" id="TCL12536.1"/>
    </source>
</evidence>
<organism evidence="8 10">
    <name type="scientific">Methanohalophilus euhalobius</name>
    <dbReference type="NCBI Taxonomy" id="51203"/>
    <lineage>
        <taxon>Archaea</taxon>
        <taxon>Methanobacteriati</taxon>
        <taxon>Methanobacteriota</taxon>
        <taxon>Stenosarchaea group</taxon>
        <taxon>Methanomicrobia</taxon>
        <taxon>Methanosarcinales</taxon>
        <taxon>Methanosarcinaceae</taxon>
        <taxon>Methanohalophilus</taxon>
    </lineage>
</organism>
<dbReference type="PROSITE" id="PS50005">
    <property type="entry name" value="TPR"/>
    <property type="match status" value="2"/>
</dbReference>
<dbReference type="GO" id="GO:0003677">
    <property type="term" value="F:DNA binding"/>
    <property type="evidence" value="ECO:0007669"/>
    <property type="project" value="InterPro"/>
</dbReference>
<dbReference type="InterPro" id="IPR014001">
    <property type="entry name" value="Helicase_ATP-bd"/>
</dbReference>
<dbReference type="InterPro" id="IPR027417">
    <property type="entry name" value="P-loop_NTPase"/>
</dbReference>
<feature type="repeat" description="TPR" evidence="5">
    <location>
        <begin position="58"/>
        <end position="91"/>
    </location>
</feature>
<dbReference type="GO" id="GO:0005524">
    <property type="term" value="F:ATP binding"/>
    <property type="evidence" value="ECO:0007669"/>
    <property type="project" value="UniProtKB-KW"/>
</dbReference>
<dbReference type="SMART" id="SM00490">
    <property type="entry name" value="HELICc"/>
    <property type="match status" value="1"/>
</dbReference>
<protein>
    <submittedName>
        <fullName evidence="8">Superfamily II DNA or RNA helicase</fullName>
    </submittedName>
</protein>
<keyword evidence="3 8" id="KW-0347">Helicase</keyword>
<evidence type="ECO:0000313" key="10">
    <source>
        <dbReference type="Proteomes" id="UP000217726"/>
    </source>
</evidence>
<dbReference type="SMART" id="SM00028">
    <property type="entry name" value="TPR"/>
    <property type="match status" value="4"/>
</dbReference>
<dbReference type="PANTHER" id="PTHR11274">
    <property type="entry name" value="RAD25/XP-B DNA REPAIR HELICASE"/>
    <property type="match status" value="1"/>
</dbReference>
<dbReference type="Proteomes" id="UP000217726">
    <property type="component" value="Unassembled WGS sequence"/>
</dbReference>
<evidence type="ECO:0000256" key="3">
    <source>
        <dbReference type="ARBA" id="ARBA00022806"/>
    </source>
</evidence>
<evidence type="ECO:0000313" key="8">
    <source>
        <dbReference type="EMBL" id="SNY16695.1"/>
    </source>
</evidence>
<dbReference type="Gene3D" id="1.25.40.10">
    <property type="entry name" value="Tetratricopeptide repeat domain"/>
    <property type="match status" value="2"/>
</dbReference>
<dbReference type="RefSeq" id="WP_096712428.1">
    <property type="nucleotide sequence ID" value="NZ_OBDR01000006.1"/>
</dbReference>
<sequence length="1235" mass="142448">MAIAPSNYKYEIQEYNINLGQSEEQLNQSSESKAIYYHSQGDFNKALEIIETINNPNYDLILIKADSYLKIGRHEKALELYQNLNHLHPSNPLLEKIASINYNLGENETALCNYNGLIENDPSNPYFYAMKASVCFNLINDSESIDAYITSIREFVNNKDLEAALDVYEHLLTINPDDAGALFSKSVIQYELNNNNESNYNMDIALELLIKYNPIENLYKLFDLTDELGYTNLNTWCSKSKKCFSVNKNKMGIVFLDRVLELLKQNGQMSSFFDIVNYEPEQNNPFYFYVEGKIMGTQSFNKPEDKIKKVRRAYKKAADFWEYEDKIELVQHVCNESLKLEIDGKTYPTPQLCTKNADLLLAMGHKRKAADAYMKAMQLYEQYRNWSEMEICCKKALKAEAKNPYIYEKQAKACKFAYNRNRHQNKKNQAIKLYEKAAQLYNKSGNHEDSNKCIDEVAKIQNEKVNKASIPYTGISCKKNIKTVSFEEAPTYDEFLKDLSSYSDARTLAISDDELLIYQMYKENQNIVPTLRHTGAGYYTEYRKLEHFFTNLFFQMFRERIISISEDEYVIDDKKLRDNFLQFRAAADNNLKYLFYKNSDYYMGTILSTPAILFFKKLLIKMGMCPGVVDKAKTVASPGSALFFLELYINLKDISKLQEFQQKISATNEDEIDNVLARPVLMLNPWEHQKEGLNSWLSNKGFGILEMATATGKTVVGLMAIQKLLEKYGRLHVRILTHSKAILNQWRREVIDKFGILSNPSLEHTTPVISGGLQIHFNTIQSVIRSPSSYRTDLLIVDEVHHGAGYEFRNALSLQSKWRMGLSATVEGQTKLSVLKRNLGPVVYNLDVKKAISKGILPKFRWEVHPTYLSIVEVNQFDKLSKKISSIFSEISNDRKLIKDLSKNKQSQMNDLRDFVKLCEFARYRKIKLPDNWNKLRGLLQERKWIVHKSKPKVDDAVKLASKYLQQKKKIVLFTMDIATCENIGNQLKPLFSNVFVIHSQARGNVYNLIDKFKRADSGILIGAKMLDEGIDIPDAEIGINVSSADTRLQLVQRIGRVLRRKEGKQPIFHHYVALPSPGAHINCEDNLRYMEEISSIQDTAMRIGSKASVETKDSHFINLKDDAESMVRQRFENHKNMPMFDYGTLQVENILEPFYRHGASTKIISELEKMSSKYKISDEEWASIVRRAFPKEESNTKEEEKALDIPGYWWLLVLGNRSPKGIISLFQKYMALNN</sequence>
<dbReference type="AlphaFoldDB" id="A0A285FZJ7"/>
<dbReference type="EMBL" id="SMMS01000001">
    <property type="protein sequence ID" value="TCL12536.1"/>
    <property type="molecule type" value="Genomic_DNA"/>
</dbReference>